<protein>
    <submittedName>
        <fullName evidence="1">Uncharacterized protein</fullName>
    </submittedName>
</protein>
<proteinExistence type="predicted"/>
<reference evidence="1" key="1">
    <citation type="submission" date="2020-05" db="EMBL/GenBank/DDBJ databases">
        <authorList>
            <person name="Chiriac C."/>
            <person name="Salcher M."/>
            <person name="Ghai R."/>
            <person name="Kavagutti S V."/>
        </authorList>
    </citation>
    <scope>NUCLEOTIDE SEQUENCE</scope>
</reference>
<name>A0A6J5RUE4_9CAUD</name>
<accession>A0A6J5RUE4</accession>
<sequence>MSDKAEARLNELRITSKDFSEAMGLRNYLEEFKKSKLALLMKDAEARGFTSAAAQEREARAHEEYLDLLIDLKTAFIDSERLRWELEITKLGVAVWQTTNANERAERRAYGA</sequence>
<evidence type="ECO:0000313" key="1">
    <source>
        <dbReference type="EMBL" id="CAB4195554.1"/>
    </source>
</evidence>
<dbReference type="EMBL" id="LR797250">
    <property type="protein sequence ID" value="CAB4195554.1"/>
    <property type="molecule type" value="Genomic_DNA"/>
</dbReference>
<gene>
    <name evidence="1" type="ORF">UFOVP1298_26</name>
</gene>
<organism evidence="1">
    <name type="scientific">uncultured Caudovirales phage</name>
    <dbReference type="NCBI Taxonomy" id="2100421"/>
    <lineage>
        <taxon>Viruses</taxon>
        <taxon>Duplodnaviria</taxon>
        <taxon>Heunggongvirae</taxon>
        <taxon>Uroviricota</taxon>
        <taxon>Caudoviricetes</taxon>
        <taxon>Peduoviridae</taxon>
        <taxon>Maltschvirus</taxon>
        <taxon>Maltschvirus maltsch</taxon>
    </lineage>
</organism>